<reference evidence="7 8" key="1">
    <citation type="submission" date="2024-07" db="EMBL/GenBank/DDBJ databases">
        <title>Chromosome-level genome assembly of the water stick insect Ranatra chinensis (Heteroptera: Nepidae).</title>
        <authorList>
            <person name="Liu X."/>
        </authorList>
    </citation>
    <scope>NUCLEOTIDE SEQUENCE [LARGE SCALE GENOMIC DNA]</scope>
    <source>
        <strain evidence="7">Cailab_2021Rc</strain>
        <tissue evidence="7">Muscle</tissue>
    </source>
</reference>
<evidence type="ECO:0000313" key="7">
    <source>
        <dbReference type="EMBL" id="KAL1124191.1"/>
    </source>
</evidence>
<protein>
    <recommendedName>
        <fullName evidence="3">Rab3 GTPase-activating protein catalytic subunit</fullName>
    </recommendedName>
</protein>
<keyword evidence="8" id="KW-1185">Reference proteome</keyword>
<proteinExistence type="inferred from homology"/>
<dbReference type="PANTHER" id="PTHR21422:SF9">
    <property type="entry name" value="RAB3 GTPASE-ACTIVATING PROTEIN CATALYTIC SUBUNIT"/>
    <property type="match status" value="1"/>
</dbReference>
<dbReference type="AlphaFoldDB" id="A0ABD0YA97"/>
<dbReference type="Pfam" id="PF13890">
    <property type="entry name" value="Rab3-GTPase_cat"/>
    <property type="match status" value="1"/>
</dbReference>
<dbReference type="GO" id="GO:0005737">
    <property type="term" value="C:cytoplasm"/>
    <property type="evidence" value="ECO:0007669"/>
    <property type="project" value="UniProtKB-SubCell"/>
</dbReference>
<evidence type="ECO:0000259" key="6">
    <source>
        <dbReference type="Pfam" id="PF13890"/>
    </source>
</evidence>
<evidence type="ECO:0000256" key="1">
    <source>
        <dbReference type="ARBA" id="ARBA00004496"/>
    </source>
</evidence>
<organism evidence="7 8">
    <name type="scientific">Ranatra chinensis</name>
    <dbReference type="NCBI Taxonomy" id="642074"/>
    <lineage>
        <taxon>Eukaryota</taxon>
        <taxon>Metazoa</taxon>
        <taxon>Ecdysozoa</taxon>
        <taxon>Arthropoda</taxon>
        <taxon>Hexapoda</taxon>
        <taxon>Insecta</taxon>
        <taxon>Pterygota</taxon>
        <taxon>Neoptera</taxon>
        <taxon>Paraneoptera</taxon>
        <taxon>Hemiptera</taxon>
        <taxon>Heteroptera</taxon>
        <taxon>Panheteroptera</taxon>
        <taxon>Nepomorpha</taxon>
        <taxon>Nepidae</taxon>
        <taxon>Ranatrinae</taxon>
        <taxon>Ranatra</taxon>
    </lineage>
</organism>
<sequence length="292" mass="32822">PKHSLWNTPTGRLSRHGTLKLIKTGQSLYIPHTQGETPKTEDQVEEDAEVLLQLGSNAEGSQLRAKMMSASLLSDMESFKAANPGAELEDFIRWYSPRDWIEEDELDEFGQKKGQLSARMLLPGNTWLEVWEAAKPVPARRQKRLFDDTREAEIALHFVESRPPAAAAQLLLPVLFHVALDSLTHHAQHITGLTALTSILDKASKKMEVLTRQSPFDIRRYQDLCTELNYAEEVIAQFKSLEQKLCPEPDETMKNFITGLVSQPEVEVPGGPHGPVASRIKSMFTEAHKVCF</sequence>
<dbReference type="InterPro" id="IPR026147">
    <property type="entry name" value="Rab3GAP1_conserved"/>
</dbReference>
<evidence type="ECO:0000256" key="2">
    <source>
        <dbReference type="ARBA" id="ARBA00008856"/>
    </source>
</evidence>
<evidence type="ECO:0000313" key="8">
    <source>
        <dbReference type="Proteomes" id="UP001558652"/>
    </source>
</evidence>
<evidence type="ECO:0000256" key="3">
    <source>
        <dbReference type="ARBA" id="ARBA00015817"/>
    </source>
</evidence>
<dbReference type="InterPro" id="IPR045700">
    <property type="entry name" value="Rab3GAP1"/>
</dbReference>
<keyword evidence="4" id="KW-0343">GTPase activation</keyword>
<feature type="non-terminal residue" evidence="7">
    <location>
        <position position="1"/>
    </location>
</feature>
<comment type="similarity">
    <text evidence="2">Belongs to the Rab3-GAP catalytic subunit family.</text>
</comment>
<dbReference type="Proteomes" id="UP001558652">
    <property type="component" value="Unassembled WGS sequence"/>
</dbReference>
<dbReference type="EMBL" id="JBFDAA010000011">
    <property type="protein sequence ID" value="KAL1124191.1"/>
    <property type="molecule type" value="Genomic_DNA"/>
</dbReference>
<name>A0ABD0YA97_9HEMI</name>
<evidence type="ECO:0000256" key="5">
    <source>
        <dbReference type="ARBA" id="ARBA00022490"/>
    </source>
</evidence>
<gene>
    <name evidence="7" type="ORF">AAG570_001961</name>
</gene>
<accession>A0ABD0YA97</accession>
<feature type="domain" description="Rab3GAP catalytic subunit conserved" evidence="6">
    <location>
        <begin position="7"/>
        <end position="160"/>
    </location>
</feature>
<comment type="subcellular location">
    <subcellularLocation>
        <location evidence="1">Cytoplasm</location>
    </subcellularLocation>
</comment>
<evidence type="ECO:0000256" key="4">
    <source>
        <dbReference type="ARBA" id="ARBA00022468"/>
    </source>
</evidence>
<dbReference type="PANTHER" id="PTHR21422">
    <property type="entry name" value="RAB3 GTPASE-ACTIVATING PROTEIN CATALYTIC SUBUNIT"/>
    <property type="match status" value="1"/>
</dbReference>
<keyword evidence="5" id="KW-0963">Cytoplasm</keyword>
<dbReference type="GO" id="GO:0005096">
    <property type="term" value="F:GTPase activator activity"/>
    <property type="evidence" value="ECO:0007669"/>
    <property type="project" value="UniProtKB-KW"/>
</dbReference>
<comment type="caution">
    <text evidence="7">The sequence shown here is derived from an EMBL/GenBank/DDBJ whole genome shotgun (WGS) entry which is preliminary data.</text>
</comment>